<gene>
    <name evidence="3" type="ORF">BXYJ_LOCUS3222</name>
</gene>
<protein>
    <submittedName>
        <fullName evidence="3">(pine wood nematode) hypothetical protein</fullName>
    </submittedName>
</protein>
<feature type="region of interest" description="Disordered" evidence="1">
    <location>
        <begin position="97"/>
        <end position="164"/>
    </location>
</feature>
<keyword evidence="6" id="KW-1185">Reference proteome</keyword>
<reference evidence="4" key="2">
    <citation type="submission" date="2020-08" db="EMBL/GenBank/DDBJ databases">
        <authorList>
            <person name="Kikuchi T."/>
        </authorList>
    </citation>
    <scope>NUCLEOTIDE SEQUENCE</scope>
    <source>
        <strain evidence="3">Ka4C1</strain>
    </source>
</reference>
<organism evidence="5 7">
    <name type="scientific">Bursaphelenchus xylophilus</name>
    <name type="common">Pinewood nematode worm</name>
    <name type="synonym">Aphelenchoides xylophilus</name>
    <dbReference type="NCBI Taxonomy" id="6326"/>
    <lineage>
        <taxon>Eukaryota</taxon>
        <taxon>Metazoa</taxon>
        <taxon>Ecdysozoa</taxon>
        <taxon>Nematoda</taxon>
        <taxon>Chromadorea</taxon>
        <taxon>Rhabditida</taxon>
        <taxon>Tylenchina</taxon>
        <taxon>Tylenchomorpha</taxon>
        <taxon>Aphelenchoidea</taxon>
        <taxon>Aphelenchoididae</taxon>
        <taxon>Bursaphelenchus</taxon>
    </lineage>
</organism>
<accession>A0A1I7SCV1</accession>
<feature type="chain" id="PRO_5035399811" evidence="2">
    <location>
        <begin position="18"/>
        <end position="330"/>
    </location>
</feature>
<evidence type="ECO:0000313" key="7">
    <source>
        <dbReference type="WBParaSite" id="BXY_1085500.1"/>
    </source>
</evidence>
<evidence type="ECO:0000256" key="1">
    <source>
        <dbReference type="SAM" id="MobiDB-lite"/>
    </source>
</evidence>
<dbReference type="eggNOG" id="ENOG502SQGU">
    <property type="taxonomic scope" value="Eukaryota"/>
</dbReference>
<evidence type="ECO:0000313" key="6">
    <source>
        <dbReference type="Proteomes" id="UP000659654"/>
    </source>
</evidence>
<evidence type="ECO:0000313" key="3">
    <source>
        <dbReference type="EMBL" id="CAD5213822.1"/>
    </source>
</evidence>
<keyword evidence="2" id="KW-0732">Signal</keyword>
<feature type="compositionally biased region" description="Basic residues" evidence="1">
    <location>
        <begin position="103"/>
        <end position="118"/>
    </location>
</feature>
<evidence type="ECO:0000256" key="2">
    <source>
        <dbReference type="SAM" id="SignalP"/>
    </source>
</evidence>
<dbReference type="OrthoDB" id="5862467at2759"/>
<dbReference type="Proteomes" id="UP000095284">
    <property type="component" value="Unplaced"/>
</dbReference>
<dbReference type="AlphaFoldDB" id="A0A1I7SCV1"/>
<dbReference type="Proteomes" id="UP000659654">
    <property type="component" value="Unassembled WGS sequence"/>
</dbReference>
<name>A0A1I7SCV1_BURXY</name>
<feature type="signal peptide" evidence="2">
    <location>
        <begin position="1"/>
        <end position="17"/>
    </location>
</feature>
<sequence length="330" mass="37217">MIRLVICCLLTITSISSLPKQQRANCDINPNLPFCDNTEDNDMVAMNNDDSKDQRACHLLRKEYYMSCTGKTKKRDEFCAAYENICTREGLEEFGLNDDTSSKRTKKVKKRKTKRPAKKSTTATTEAPEDDRKASGKVDQSSSDTSKRSTRAPKATKSTKRPSSAVEAAKDYTDFCAEYKRRFLYVCPDPFRFGERAAIFCPVYSERCHVPLPDKPVVPTDPPPQTSEDIVAQGAQNPFAQQICAQYRGFATNYCQNPTAMQMPVVRDGCDKYRRYCTDQRQATQGFTGNFGPTTQGFSGNFGPWNRPVAQPQNFVAPWSTQFAVNQRPF</sequence>
<dbReference type="EMBL" id="CAJFCV020000002">
    <property type="protein sequence ID" value="CAG9093434.1"/>
    <property type="molecule type" value="Genomic_DNA"/>
</dbReference>
<proteinExistence type="predicted"/>
<evidence type="ECO:0000313" key="4">
    <source>
        <dbReference type="EMBL" id="CAG9093434.1"/>
    </source>
</evidence>
<dbReference type="Proteomes" id="UP000582659">
    <property type="component" value="Unassembled WGS sequence"/>
</dbReference>
<dbReference type="WBParaSite" id="BXY_1085500.1">
    <property type="protein sequence ID" value="BXY_1085500.1"/>
    <property type="gene ID" value="BXY_1085500"/>
</dbReference>
<evidence type="ECO:0000313" key="5">
    <source>
        <dbReference type="Proteomes" id="UP000095284"/>
    </source>
</evidence>
<dbReference type="EMBL" id="CAJFDI010000002">
    <property type="protein sequence ID" value="CAD5213822.1"/>
    <property type="molecule type" value="Genomic_DNA"/>
</dbReference>
<reference evidence="7" key="1">
    <citation type="submission" date="2016-11" db="UniProtKB">
        <authorList>
            <consortium name="WormBaseParasite"/>
        </authorList>
    </citation>
    <scope>IDENTIFICATION</scope>
</reference>